<dbReference type="SUPFAM" id="SSF81383">
    <property type="entry name" value="F-box domain"/>
    <property type="match status" value="1"/>
</dbReference>
<dbReference type="CDD" id="cd09917">
    <property type="entry name" value="F-box_SF"/>
    <property type="match status" value="1"/>
</dbReference>
<name>A0A6G1K527_9PLEO</name>
<dbReference type="OrthoDB" id="3927840at2759"/>
<protein>
    <recommendedName>
        <fullName evidence="1">F-box domain-containing protein</fullName>
    </recommendedName>
</protein>
<evidence type="ECO:0000313" key="3">
    <source>
        <dbReference type="Proteomes" id="UP000799428"/>
    </source>
</evidence>
<evidence type="ECO:0000259" key="1">
    <source>
        <dbReference type="PROSITE" id="PS50181"/>
    </source>
</evidence>
<proteinExistence type="predicted"/>
<dbReference type="Proteomes" id="UP000799428">
    <property type="component" value="Unassembled WGS sequence"/>
</dbReference>
<feature type="domain" description="F-box" evidence="1">
    <location>
        <begin position="2"/>
        <end position="47"/>
    </location>
</feature>
<dbReference type="AlphaFoldDB" id="A0A6G1K527"/>
<accession>A0A6G1K527</accession>
<dbReference type="InterPro" id="IPR036047">
    <property type="entry name" value="F-box-like_dom_sf"/>
</dbReference>
<dbReference type="InterPro" id="IPR001810">
    <property type="entry name" value="F-box_dom"/>
</dbReference>
<sequence>MASPIECLPNELSLLFTEYLLHGDLALLSRVSKHFQAIIEPILWTKVELHSPSFHEHYIHKELQETEKALHRPYQFDHAVETEYRSDRDSHHDKKALLFVNVLNNRHNSDPGRIRHLAGLVRWLCLPVANMYSEEDGVGACSALASLANLEYLEISAFWNPPYKPVPFSAFPDPLSKLRTLKLRGYVPGEFVSYVYQSASTITELELGLLVHPAGLEMCQGAEEYLLSCARAEERDESGKYVVYVEAYMAPTIHQFTSLTRLYLCRPTPIEEDQDAHFFDFCGFSDFPSIISSEFGVLDEWATLLQATRNTLVHVTLDHRPVGDEYEPRNTSNIEYMIENCHGDGYFQFVDTVLPVFLHEQDWPALQTIQLFGFECDNLDHPLYEQGFDIDKQLQERFPNVRVTTGIGKRILYQYDTGTVVDWGDVLDSPDGFSDHSHSHSHDSDSDSDHYYYLEEEGAG</sequence>
<evidence type="ECO:0000313" key="2">
    <source>
        <dbReference type="EMBL" id="KAF2707477.1"/>
    </source>
</evidence>
<gene>
    <name evidence="2" type="ORF">K504DRAFT_457968</name>
</gene>
<reference evidence="2" key="1">
    <citation type="journal article" date="2020" name="Stud. Mycol.">
        <title>101 Dothideomycetes genomes: a test case for predicting lifestyles and emergence of pathogens.</title>
        <authorList>
            <person name="Haridas S."/>
            <person name="Albert R."/>
            <person name="Binder M."/>
            <person name="Bloem J."/>
            <person name="Labutti K."/>
            <person name="Salamov A."/>
            <person name="Andreopoulos B."/>
            <person name="Baker S."/>
            <person name="Barry K."/>
            <person name="Bills G."/>
            <person name="Bluhm B."/>
            <person name="Cannon C."/>
            <person name="Castanera R."/>
            <person name="Culley D."/>
            <person name="Daum C."/>
            <person name="Ezra D."/>
            <person name="Gonzalez J."/>
            <person name="Henrissat B."/>
            <person name="Kuo A."/>
            <person name="Liang C."/>
            <person name="Lipzen A."/>
            <person name="Lutzoni F."/>
            <person name="Magnuson J."/>
            <person name="Mondo S."/>
            <person name="Nolan M."/>
            <person name="Ohm R."/>
            <person name="Pangilinan J."/>
            <person name="Park H.-J."/>
            <person name="Ramirez L."/>
            <person name="Alfaro M."/>
            <person name="Sun H."/>
            <person name="Tritt A."/>
            <person name="Yoshinaga Y."/>
            <person name="Zwiers L.-H."/>
            <person name="Turgeon B."/>
            <person name="Goodwin S."/>
            <person name="Spatafora J."/>
            <person name="Crous P."/>
            <person name="Grigoriev I."/>
        </authorList>
    </citation>
    <scope>NUCLEOTIDE SEQUENCE</scope>
    <source>
        <strain evidence="2">CBS 279.74</strain>
    </source>
</reference>
<dbReference type="Pfam" id="PF12937">
    <property type="entry name" value="F-box-like"/>
    <property type="match status" value="1"/>
</dbReference>
<organism evidence="2 3">
    <name type="scientific">Pleomassaria siparia CBS 279.74</name>
    <dbReference type="NCBI Taxonomy" id="1314801"/>
    <lineage>
        <taxon>Eukaryota</taxon>
        <taxon>Fungi</taxon>
        <taxon>Dikarya</taxon>
        <taxon>Ascomycota</taxon>
        <taxon>Pezizomycotina</taxon>
        <taxon>Dothideomycetes</taxon>
        <taxon>Pleosporomycetidae</taxon>
        <taxon>Pleosporales</taxon>
        <taxon>Pleomassariaceae</taxon>
        <taxon>Pleomassaria</taxon>
    </lineage>
</organism>
<keyword evidence="3" id="KW-1185">Reference proteome</keyword>
<dbReference type="EMBL" id="MU005773">
    <property type="protein sequence ID" value="KAF2707477.1"/>
    <property type="molecule type" value="Genomic_DNA"/>
</dbReference>
<dbReference type="PROSITE" id="PS50181">
    <property type="entry name" value="FBOX"/>
    <property type="match status" value="1"/>
</dbReference>